<dbReference type="AlphaFoldDB" id="A0A3P1CCL4"/>
<feature type="transmembrane region" description="Helical" evidence="1">
    <location>
        <begin position="20"/>
        <end position="41"/>
    </location>
</feature>
<keyword evidence="1" id="KW-0472">Membrane</keyword>
<comment type="caution">
    <text evidence="2">The sequence shown here is derived from an EMBL/GenBank/DDBJ whole genome shotgun (WGS) entry which is preliminary data.</text>
</comment>
<dbReference type="Proteomes" id="UP000274271">
    <property type="component" value="Unassembled WGS sequence"/>
</dbReference>
<evidence type="ECO:0000256" key="1">
    <source>
        <dbReference type="SAM" id="Phobius"/>
    </source>
</evidence>
<dbReference type="EMBL" id="RQJP01000006">
    <property type="protein sequence ID" value="RRB10826.1"/>
    <property type="molecule type" value="Genomic_DNA"/>
</dbReference>
<proteinExistence type="predicted"/>
<evidence type="ECO:0000313" key="2">
    <source>
        <dbReference type="EMBL" id="RRB10826.1"/>
    </source>
</evidence>
<sequence length="225" mass="25419">MKNQSPAWVFPTVKWLVTVFYYFVLVVLVVFTLMCSLKFLGAQTGNFSIKKGDFFMGQEPPNYVSVPVAWGPASTKMRPSSGEPQVFLKPQKETGQLQVPVRSTPGILIITLGLVGLGTAVWTFSLLRKIFRTVQTQSPFHPDNARRINTMGLLFLGQTGIELLLKMALWSQTRPYFQQIRLDYQNHLSVDINLDSPWLLGLILLALAQVYRRGIDLQTENELTV</sequence>
<organism evidence="2 3">
    <name type="scientific">Larkinella knui</name>
    <dbReference type="NCBI Taxonomy" id="2025310"/>
    <lineage>
        <taxon>Bacteria</taxon>
        <taxon>Pseudomonadati</taxon>
        <taxon>Bacteroidota</taxon>
        <taxon>Cytophagia</taxon>
        <taxon>Cytophagales</taxon>
        <taxon>Spirosomataceae</taxon>
        <taxon>Larkinella</taxon>
    </lineage>
</organism>
<keyword evidence="1" id="KW-0812">Transmembrane</keyword>
<dbReference type="InterPro" id="IPR021354">
    <property type="entry name" value="DUF2975"/>
</dbReference>
<dbReference type="OrthoDB" id="951682at2"/>
<reference evidence="2 3" key="1">
    <citation type="submission" date="2018-11" db="EMBL/GenBank/DDBJ databases">
        <authorList>
            <person name="Zhou Z."/>
            <person name="Wang G."/>
        </authorList>
    </citation>
    <scope>NUCLEOTIDE SEQUENCE [LARGE SCALE GENOMIC DNA]</scope>
    <source>
        <strain evidence="2 3">KCTC42998</strain>
    </source>
</reference>
<name>A0A3P1CCL4_9BACT</name>
<accession>A0A3P1CCL4</accession>
<gene>
    <name evidence="2" type="ORF">EHT87_27145</name>
</gene>
<evidence type="ECO:0000313" key="3">
    <source>
        <dbReference type="Proteomes" id="UP000274271"/>
    </source>
</evidence>
<dbReference type="Pfam" id="PF11188">
    <property type="entry name" value="DUF2975"/>
    <property type="match status" value="1"/>
</dbReference>
<keyword evidence="1" id="KW-1133">Transmembrane helix</keyword>
<protein>
    <submittedName>
        <fullName evidence="2">DUF2975 domain-containing protein</fullName>
    </submittedName>
</protein>
<keyword evidence="3" id="KW-1185">Reference proteome</keyword>
<feature type="transmembrane region" description="Helical" evidence="1">
    <location>
        <begin position="106"/>
        <end position="127"/>
    </location>
</feature>
<dbReference type="RefSeq" id="WP_124909918.1">
    <property type="nucleotide sequence ID" value="NZ_RQJP01000006.1"/>
</dbReference>